<sequence length="348" mass="38781">MIKKRYKILGDSFKQYTFLSANTFTEGKNNIITDRNIDELINSFNNRTVDVFFYKGHKADQTLEREPLGKIIAVYKSDDGIGLDAELELNEAGEEIIKKQGFYPSIEMVGLKTNEDDDNVYWSNCELKAVAAVEYPASKSVELLCASGIIENTEEEKIVQEGGQNMGDKLKELLSKVKTGDAEAKKELLDLIASDEEMGNAVIEVLTKEAESVSEPPAQSEGEKTSEGEVRKVEIKKEPDGTTKEVERVKDTEEKKEDAANLSAITWGKWCDEFAENNEGIRCSSKSESDTFVKAKKLFKAGFSKDEIMDMVKSGLQIIGVSSKTEEVKLSAAKDNKPDFKAISDMFR</sequence>
<name>A0ABY2TPL5_9SPIR</name>
<accession>A0ABY2TPL5</accession>
<gene>
    <name evidence="2" type="ORF">EZH24_08505</name>
</gene>
<evidence type="ECO:0000313" key="3">
    <source>
        <dbReference type="Proteomes" id="UP000310168"/>
    </source>
</evidence>
<evidence type="ECO:0000256" key="1">
    <source>
        <dbReference type="SAM" id="MobiDB-lite"/>
    </source>
</evidence>
<reference evidence="2 3" key="1">
    <citation type="journal article" date="2019" name="Anaerobe">
        <title>Brachyspira catarrhinii sp. nov., an anaerobic intestinal spirochaete isolated from vervet monkeys may have been misidentified as Brachyspira aalborgi in previous studies.</title>
        <authorList>
            <person name="Phillips N.D."/>
            <person name="La T."/>
            <person name="Hampson D.J."/>
        </authorList>
    </citation>
    <scope>NUCLEOTIDE SEQUENCE [LARGE SCALE GENOMIC DNA]</scope>
    <source>
        <strain evidence="2 3">Z12</strain>
    </source>
</reference>
<feature type="region of interest" description="Disordered" evidence="1">
    <location>
        <begin position="209"/>
        <end position="252"/>
    </location>
</feature>
<protein>
    <submittedName>
        <fullName evidence="2">Phage capsid protein</fullName>
    </submittedName>
</protein>
<proteinExistence type="predicted"/>
<dbReference type="EMBL" id="SJDU01000228">
    <property type="protein sequence ID" value="TKZ33619.1"/>
    <property type="molecule type" value="Genomic_DNA"/>
</dbReference>
<organism evidence="2 3">
    <name type="scientific">Brachyspira catarrhinii</name>
    <dbReference type="NCBI Taxonomy" id="2528966"/>
    <lineage>
        <taxon>Bacteria</taxon>
        <taxon>Pseudomonadati</taxon>
        <taxon>Spirochaetota</taxon>
        <taxon>Spirochaetia</taxon>
        <taxon>Brachyspirales</taxon>
        <taxon>Brachyspiraceae</taxon>
        <taxon>Brachyspira</taxon>
    </lineage>
</organism>
<comment type="caution">
    <text evidence="2">The sequence shown here is derived from an EMBL/GenBank/DDBJ whole genome shotgun (WGS) entry which is preliminary data.</text>
</comment>
<dbReference type="RefSeq" id="WP_137998740.1">
    <property type="nucleotide sequence ID" value="NZ_SJDU01000228.1"/>
</dbReference>
<dbReference type="Proteomes" id="UP000310168">
    <property type="component" value="Unassembled WGS sequence"/>
</dbReference>
<feature type="compositionally biased region" description="Basic and acidic residues" evidence="1">
    <location>
        <begin position="221"/>
        <end position="252"/>
    </location>
</feature>
<evidence type="ECO:0000313" key="2">
    <source>
        <dbReference type="EMBL" id="TKZ33619.1"/>
    </source>
</evidence>
<keyword evidence="3" id="KW-1185">Reference proteome</keyword>